<dbReference type="CDD" id="cd00067">
    <property type="entry name" value="GAL4"/>
    <property type="match status" value="1"/>
</dbReference>
<comment type="caution">
    <text evidence="8">The sequence shown here is derived from an EMBL/GenBank/DDBJ whole genome shotgun (WGS) entry which is preliminary data.</text>
</comment>
<dbReference type="InterPro" id="IPR001138">
    <property type="entry name" value="Zn2Cys6_DnaBD"/>
</dbReference>
<dbReference type="OrthoDB" id="9930022at2759"/>
<keyword evidence="2" id="KW-0862">Zinc</keyword>
<dbReference type="Gene3D" id="4.10.240.10">
    <property type="entry name" value="Zn(2)-C6 fungal-type DNA-binding domain"/>
    <property type="match status" value="1"/>
</dbReference>
<dbReference type="PROSITE" id="PS50048">
    <property type="entry name" value="ZN2_CY6_FUNGAL_2"/>
    <property type="match status" value="1"/>
</dbReference>
<evidence type="ECO:0000256" key="4">
    <source>
        <dbReference type="ARBA" id="ARBA00023163"/>
    </source>
</evidence>
<dbReference type="PANTHER" id="PTHR47660">
    <property type="entry name" value="TRANSCRIPTION FACTOR WITH C2H2 AND ZN(2)-CYS(6) DNA BINDING DOMAIN (EUROFUNG)-RELATED-RELATED"/>
    <property type="match status" value="1"/>
</dbReference>
<gene>
    <name evidence="8" type="ORF">TCAP_02899</name>
</gene>
<dbReference type="GO" id="GO:0000981">
    <property type="term" value="F:DNA-binding transcription factor activity, RNA polymerase II-specific"/>
    <property type="evidence" value="ECO:0007669"/>
    <property type="project" value="InterPro"/>
</dbReference>
<accession>A0A2K3QHZ8</accession>
<dbReference type="Proteomes" id="UP000236621">
    <property type="component" value="Unassembled WGS sequence"/>
</dbReference>
<feature type="compositionally biased region" description="Pro residues" evidence="6">
    <location>
        <begin position="149"/>
        <end position="164"/>
    </location>
</feature>
<evidence type="ECO:0000256" key="2">
    <source>
        <dbReference type="ARBA" id="ARBA00022833"/>
    </source>
</evidence>
<evidence type="ECO:0000256" key="3">
    <source>
        <dbReference type="ARBA" id="ARBA00023015"/>
    </source>
</evidence>
<evidence type="ECO:0000256" key="6">
    <source>
        <dbReference type="SAM" id="MobiDB-lite"/>
    </source>
</evidence>
<evidence type="ECO:0000256" key="5">
    <source>
        <dbReference type="ARBA" id="ARBA00023242"/>
    </source>
</evidence>
<keyword evidence="4" id="KW-0804">Transcription</keyword>
<feature type="region of interest" description="Disordered" evidence="6">
    <location>
        <begin position="140"/>
        <end position="177"/>
    </location>
</feature>
<dbReference type="EMBL" id="NRSZ01000451">
    <property type="protein sequence ID" value="PNY27172.1"/>
    <property type="molecule type" value="Genomic_DNA"/>
</dbReference>
<reference evidence="8 9" key="1">
    <citation type="submission" date="2017-08" db="EMBL/GenBank/DDBJ databases">
        <title>Harnessing the power of phylogenomics to disentangle the directionality and signatures of interkingdom host jumping in the parasitic fungal genus Tolypocladium.</title>
        <authorList>
            <person name="Quandt C.A."/>
            <person name="Patterson W."/>
            <person name="Spatafora J.W."/>
        </authorList>
    </citation>
    <scope>NUCLEOTIDE SEQUENCE [LARGE SCALE GENOMIC DNA]</scope>
    <source>
        <strain evidence="8 9">CBS 113982</strain>
    </source>
</reference>
<dbReference type="Pfam" id="PF00172">
    <property type="entry name" value="Zn_clus"/>
    <property type="match status" value="1"/>
</dbReference>
<protein>
    <recommendedName>
        <fullName evidence="7">Zn(2)-C6 fungal-type domain-containing protein</fullName>
    </recommendedName>
</protein>
<evidence type="ECO:0000259" key="7">
    <source>
        <dbReference type="PROSITE" id="PS50048"/>
    </source>
</evidence>
<sequence length="465" mass="51324">MDSFSNLMASRYEDRAAAAAASRQKSCNACVRGKRRCDKRTPRCSRCSAKGLDCMYQRAPPSSSADPPHPQPPAMDCSSADSPSPSACLPGLDMGFGMDSLGTDTSPESLHADVGGAERLDFSIVDLLNASGSGSEMWNLLGLGENKMDPPPPPPGPPAAPPTPLSQQQQQQQQPVRDLSLLKSGERMCFDVDPLQVHDPRSRLGFFVHFLTSLHATFARTRALPFVHPRLWTAQLPKAILAAFSTATAYGAHSPANKAWTMRLVADAAREIHREGERATTPGDKLARVQALTVLNSVRVFDGDVGLRAAAEREMGVMLAWTKELEDVKDELEGEARAQRGALREPPKSWESWIFLESARRSVMAAYASLCLFYILKLDGFPCGTWSVTQTFTASRHLWEANSSVEFYRAWREKPQYFIENLAFKDLWMYGRPTDLDEFTRLMLTSVVGVDAMDHFMEGDVPIPV</sequence>
<evidence type="ECO:0000256" key="1">
    <source>
        <dbReference type="ARBA" id="ARBA00022723"/>
    </source>
</evidence>
<dbReference type="SUPFAM" id="SSF57701">
    <property type="entry name" value="Zn2/Cys6 DNA-binding domain"/>
    <property type="match status" value="1"/>
</dbReference>
<keyword evidence="1" id="KW-0479">Metal-binding</keyword>
<keyword evidence="3" id="KW-0805">Transcription regulation</keyword>
<evidence type="ECO:0000313" key="8">
    <source>
        <dbReference type="EMBL" id="PNY27172.1"/>
    </source>
</evidence>
<feature type="compositionally biased region" description="Low complexity" evidence="6">
    <location>
        <begin position="74"/>
        <end position="88"/>
    </location>
</feature>
<feature type="domain" description="Zn(2)-C6 fungal-type" evidence="7">
    <location>
        <begin position="26"/>
        <end position="56"/>
    </location>
</feature>
<feature type="compositionally biased region" description="Low complexity" evidence="6">
    <location>
        <begin position="165"/>
        <end position="175"/>
    </location>
</feature>
<proteinExistence type="predicted"/>
<dbReference type="STRING" id="45235.A0A2K3QHZ8"/>
<keyword evidence="9" id="KW-1185">Reference proteome</keyword>
<keyword evidence="5" id="KW-0539">Nucleus</keyword>
<dbReference type="GO" id="GO:0008270">
    <property type="term" value="F:zinc ion binding"/>
    <property type="evidence" value="ECO:0007669"/>
    <property type="project" value="InterPro"/>
</dbReference>
<evidence type="ECO:0000313" key="9">
    <source>
        <dbReference type="Proteomes" id="UP000236621"/>
    </source>
</evidence>
<feature type="region of interest" description="Disordered" evidence="6">
    <location>
        <begin position="58"/>
        <end position="91"/>
    </location>
</feature>
<dbReference type="AlphaFoldDB" id="A0A2K3QHZ8"/>
<dbReference type="InterPro" id="IPR036864">
    <property type="entry name" value="Zn2-C6_fun-type_DNA-bd_sf"/>
</dbReference>
<organism evidence="8 9">
    <name type="scientific">Tolypocladium capitatum</name>
    <dbReference type="NCBI Taxonomy" id="45235"/>
    <lineage>
        <taxon>Eukaryota</taxon>
        <taxon>Fungi</taxon>
        <taxon>Dikarya</taxon>
        <taxon>Ascomycota</taxon>
        <taxon>Pezizomycotina</taxon>
        <taxon>Sordariomycetes</taxon>
        <taxon>Hypocreomycetidae</taxon>
        <taxon>Hypocreales</taxon>
        <taxon>Ophiocordycipitaceae</taxon>
        <taxon>Tolypocladium</taxon>
    </lineage>
</organism>
<name>A0A2K3QHZ8_9HYPO</name>
<dbReference type="SMART" id="SM00066">
    <property type="entry name" value="GAL4"/>
    <property type="match status" value="1"/>
</dbReference>